<feature type="region of interest" description="Disordered" evidence="13">
    <location>
        <begin position="255"/>
        <end position="274"/>
    </location>
</feature>
<evidence type="ECO:0000256" key="7">
    <source>
        <dbReference type="ARBA" id="ARBA00023065"/>
    </source>
</evidence>
<feature type="domain" description="Ionotropic glutamate receptor C-terminal" evidence="15">
    <location>
        <begin position="163"/>
        <end position="220"/>
    </location>
</feature>
<organism evidence="17 18">
    <name type="scientific">Heterorhabditis bacteriophora</name>
    <name type="common">Entomopathogenic nematode worm</name>
    <dbReference type="NCBI Taxonomy" id="37862"/>
    <lineage>
        <taxon>Eukaryota</taxon>
        <taxon>Metazoa</taxon>
        <taxon>Ecdysozoa</taxon>
        <taxon>Nematoda</taxon>
        <taxon>Chromadorea</taxon>
        <taxon>Rhabditida</taxon>
        <taxon>Rhabditina</taxon>
        <taxon>Rhabditomorpha</taxon>
        <taxon>Strongyloidea</taxon>
        <taxon>Heterorhabditidae</taxon>
        <taxon>Heterorhabditis</taxon>
    </lineage>
</organism>
<evidence type="ECO:0000256" key="11">
    <source>
        <dbReference type="ARBA" id="ARBA00023286"/>
    </source>
</evidence>
<evidence type="ECO:0000256" key="8">
    <source>
        <dbReference type="ARBA" id="ARBA00023136"/>
    </source>
</evidence>
<name>A0A1I7XQ34_HETBA</name>
<dbReference type="Gene3D" id="1.10.287.70">
    <property type="match status" value="1"/>
</dbReference>
<evidence type="ECO:0000256" key="12">
    <source>
        <dbReference type="ARBA" id="ARBA00023303"/>
    </source>
</evidence>
<feature type="transmembrane region" description="Helical" evidence="14">
    <location>
        <begin position="181"/>
        <end position="204"/>
    </location>
</feature>
<evidence type="ECO:0000256" key="6">
    <source>
        <dbReference type="ARBA" id="ARBA00022989"/>
    </source>
</evidence>
<keyword evidence="8 14" id="KW-0472">Membrane</keyword>
<evidence type="ECO:0000256" key="14">
    <source>
        <dbReference type="SAM" id="Phobius"/>
    </source>
</evidence>
<dbReference type="Pfam" id="PF00060">
    <property type="entry name" value="Lig_chan"/>
    <property type="match status" value="1"/>
</dbReference>
<reference evidence="18" key="1">
    <citation type="submission" date="2016-11" db="UniProtKB">
        <authorList>
            <consortium name="WormBaseParasite"/>
        </authorList>
    </citation>
    <scope>IDENTIFICATION</scope>
</reference>
<dbReference type="PANTHER" id="PTHR42643:SF24">
    <property type="entry name" value="IONOTROPIC RECEPTOR 60A"/>
    <property type="match status" value="1"/>
</dbReference>
<dbReference type="SUPFAM" id="SSF53850">
    <property type="entry name" value="Periplasmic binding protein-like II"/>
    <property type="match status" value="1"/>
</dbReference>
<keyword evidence="10" id="KW-0325">Glycoprotein</keyword>
<keyword evidence="4" id="KW-1003">Cell membrane</keyword>
<evidence type="ECO:0000259" key="15">
    <source>
        <dbReference type="Pfam" id="PF00060"/>
    </source>
</evidence>
<dbReference type="AlphaFoldDB" id="A0A1I7XQ34"/>
<feature type="domain" description="Ionotropic glutamate receptor L-glutamate and glycine-binding" evidence="16">
    <location>
        <begin position="69"/>
        <end position="150"/>
    </location>
</feature>
<dbReference type="InterPro" id="IPR052192">
    <property type="entry name" value="Insect_Ionotropic_Sensory_Rcpt"/>
</dbReference>
<comment type="similarity">
    <text evidence="2">Belongs to the glutamate-gated ion channel (TC 1.A.10.1) family.</text>
</comment>
<dbReference type="Gene3D" id="3.40.190.10">
    <property type="entry name" value="Periplasmic binding protein-like II"/>
    <property type="match status" value="1"/>
</dbReference>
<evidence type="ECO:0000256" key="13">
    <source>
        <dbReference type="SAM" id="MobiDB-lite"/>
    </source>
</evidence>
<evidence type="ECO:0000259" key="16">
    <source>
        <dbReference type="Pfam" id="PF10613"/>
    </source>
</evidence>
<evidence type="ECO:0000313" key="17">
    <source>
        <dbReference type="Proteomes" id="UP000095283"/>
    </source>
</evidence>
<proteinExistence type="inferred from homology"/>
<keyword evidence="11" id="KW-1071">Ligand-gated ion channel</keyword>
<dbReference type="GO" id="GO:0005886">
    <property type="term" value="C:plasma membrane"/>
    <property type="evidence" value="ECO:0007669"/>
    <property type="project" value="UniProtKB-SubCell"/>
</dbReference>
<dbReference type="GO" id="GO:0015276">
    <property type="term" value="F:ligand-gated monoatomic ion channel activity"/>
    <property type="evidence" value="ECO:0007669"/>
    <property type="project" value="InterPro"/>
</dbReference>
<keyword evidence="7" id="KW-0406">Ion transport</keyword>
<dbReference type="PANTHER" id="PTHR42643">
    <property type="entry name" value="IONOTROPIC RECEPTOR 20A-RELATED"/>
    <property type="match status" value="1"/>
</dbReference>
<sequence length="274" mass="30856">MCTTIATPNILSPDCMYDDRTHMHSMVKYKSFDFLKNATLRVVIPYIDPPNVNYVNFSDAAAVEFGYGPGVIMEILKDISESLNLSYKIINMESRKWGMHRSELWTGALGKLLNGEADILVGATIMEYDRSLKVDFSYPFRSELTGMLIYLPEEYESHAFLIVTQPFGWKPRSWSVRVLIALWWLASITLMATFTGSLVALFAVDKIHLPFQNIEQLVKVVKQRKYTFSSIIKIFSLPHLESAVLLDSSASTGINGNPKASSPVNTSREGELPN</sequence>
<evidence type="ECO:0000256" key="3">
    <source>
        <dbReference type="ARBA" id="ARBA00022448"/>
    </source>
</evidence>
<dbReference type="WBParaSite" id="Hba_19902">
    <property type="protein sequence ID" value="Hba_19902"/>
    <property type="gene ID" value="Hba_19902"/>
</dbReference>
<keyword evidence="3" id="KW-0813">Transport</keyword>
<evidence type="ECO:0000313" key="18">
    <source>
        <dbReference type="WBParaSite" id="Hba_19902"/>
    </source>
</evidence>
<evidence type="ECO:0000256" key="2">
    <source>
        <dbReference type="ARBA" id="ARBA00008685"/>
    </source>
</evidence>
<dbReference type="Pfam" id="PF10613">
    <property type="entry name" value="Lig_chan-Glu_bd"/>
    <property type="match status" value="1"/>
</dbReference>
<keyword evidence="5 14" id="KW-0812">Transmembrane</keyword>
<comment type="subcellular location">
    <subcellularLocation>
        <location evidence="1">Cell membrane</location>
        <topology evidence="1">Multi-pass membrane protein</topology>
    </subcellularLocation>
</comment>
<evidence type="ECO:0000256" key="1">
    <source>
        <dbReference type="ARBA" id="ARBA00004651"/>
    </source>
</evidence>
<dbReference type="InterPro" id="IPR001320">
    <property type="entry name" value="Iontro_rcpt_C"/>
</dbReference>
<evidence type="ECO:0000256" key="4">
    <source>
        <dbReference type="ARBA" id="ARBA00022475"/>
    </source>
</evidence>
<keyword evidence="17" id="KW-1185">Reference proteome</keyword>
<protein>
    <submittedName>
        <fullName evidence="18">Lig_chan-Glu_bd domain-containing protein</fullName>
    </submittedName>
</protein>
<keyword evidence="6 14" id="KW-1133">Transmembrane helix</keyword>
<dbReference type="GO" id="GO:0050906">
    <property type="term" value="P:detection of stimulus involved in sensory perception"/>
    <property type="evidence" value="ECO:0007669"/>
    <property type="project" value="UniProtKB-ARBA"/>
</dbReference>
<dbReference type="InterPro" id="IPR019594">
    <property type="entry name" value="Glu/Gly-bd"/>
</dbReference>
<evidence type="ECO:0000256" key="10">
    <source>
        <dbReference type="ARBA" id="ARBA00023180"/>
    </source>
</evidence>
<dbReference type="Proteomes" id="UP000095283">
    <property type="component" value="Unplaced"/>
</dbReference>
<feature type="compositionally biased region" description="Polar residues" evidence="13">
    <location>
        <begin position="255"/>
        <end position="267"/>
    </location>
</feature>
<keyword evidence="12" id="KW-0407">Ion channel</keyword>
<evidence type="ECO:0000256" key="5">
    <source>
        <dbReference type="ARBA" id="ARBA00022692"/>
    </source>
</evidence>
<evidence type="ECO:0000256" key="9">
    <source>
        <dbReference type="ARBA" id="ARBA00023170"/>
    </source>
</evidence>
<keyword evidence="9" id="KW-0675">Receptor</keyword>
<accession>A0A1I7XQ34</accession>